<dbReference type="EMBL" id="VYGV01000017">
    <property type="protein sequence ID" value="NWF47676.1"/>
    <property type="molecule type" value="Genomic_DNA"/>
</dbReference>
<sequence>MNSRMDGNAVNCAMGCARSSTAGSQTLCPESLHAPAAAANLSDLDAKASQSSEFNESSID</sequence>
<proteinExistence type="predicted"/>
<evidence type="ECO:0000313" key="2">
    <source>
        <dbReference type="Proteomes" id="UP000545507"/>
    </source>
</evidence>
<keyword evidence="2" id="KW-1185">Reference proteome</keyword>
<accession>A0A7Y8GZF1</accession>
<dbReference type="RefSeq" id="WP_218179533.1">
    <property type="nucleotide sequence ID" value="NZ_VYGV01000017.1"/>
</dbReference>
<dbReference type="AlphaFoldDB" id="A0A7Y8GZF1"/>
<reference evidence="1 2" key="1">
    <citation type="submission" date="2019-09" db="EMBL/GenBank/DDBJ databases">
        <title>Hydrogenophaga aromatica sp. nov., isolated from a para-xylene-degrading enrichment culture.</title>
        <authorList>
            <person name="Tancsics A."/>
            <person name="Banerjee S."/>
        </authorList>
    </citation>
    <scope>NUCLEOTIDE SEQUENCE [LARGE SCALE GENOMIC DNA]</scope>
    <source>
        <strain evidence="1 2">D2P1</strain>
    </source>
</reference>
<protein>
    <submittedName>
        <fullName evidence="1">Uncharacterized protein</fullName>
    </submittedName>
</protein>
<dbReference type="Proteomes" id="UP000545507">
    <property type="component" value="Unassembled WGS sequence"/>
</dbReference>
<organism evidence="1 2">
    <name type="scientific">Hydrogenophaga aromaticivorans</name>
    <dbReference type="NCBI Taxonomy" id="2610898"/>
    <lineage>
        <taxon>Bacteria</taxon>
        <taxon>Pseudomonadati</taxon>
        <taxon>Pseudomonadota</taxon>
        <taxon>Betaproteobacteria</taxon>
        <taxon>Burkholderiales</taxon>
        <taxon>Comamonadaceae</taxon>
        <taxon>Hydrogenophaga</taxon>
    </lineage>
</organism>
<comment type="caution">
    <text evidence="1">The sequence shown here is derived from an EMBL/GenBank/DDBJ whole genome shotgun (WGS) entry which is preliminary data.</text>
</comment>
<gene>
    <name evidence="1" type="ORF">F3K02_20830</name>
</gene>
<evidence type="ECO:0000313" key="1">
    <source>
        <dbReference type="EMBL" id="NWF47676.1"/>
    </source>
</evidence>
<name>A0A7Y8GZF1_9BURK</name>